<reference evidence="3" key="1">
    <citation type="submission" date="2023-03" db="EMBL/GenBank/DDBJ databases">
        <title>Massive genome expansion in bonnet fungi (Mycena s.s.) driven by repeated elements and novel gene families across ecological guilds.</title>
        <authorList>
            <consortium name="Lawrence Berkeley National Laboratory"/>
            <person name="Harder C.B."/>
            <person name="Miyauchi S."/>
            <person name="Viragh M."/>
            <person name="Kuo A."/>
            <person name="Thoen E."/>
            <person name="Andreopoulos B."/>
            <person name="Lu D."/>
            <person name="Skrede I."/>
            <person name="Drula E."/>
            <person name="Henrissat B."/>
            <person name="Morin E."/>
            <person name="Kohler A."/>
            <person name="Barry K."/>
            <person name="LaButti K."/>
            <person name="Morin E."/>
            <person name="Salamov A."/>
            <person name="Lipzen A."/>
            <person name="Mereny Z."/>
            <person name="Hegedus B."/>
            <person name="Baldrian P."/>
            <person name="Stursova M."/>
            <person name="Weitz H."/>
            <person name="Taylor A."/>
            <person name="Grigoriev I.V."/>
            <person name="Nagy L.G."/>
            <person name="Martin F."/>
            <person name="Kauserud H."/>
        </authorList>
    </citation>
    <scope>NUCLEOTIDE SEQUENCE</scope>
    <source>
        <strain evidence="3">CBHHK067</strain>
    </source>
</reference>
<sequence length="330" mass="36272">MSAANPFSALPNGVDISSHVDAMFVGIMFSFILWGVTVPQTWNYFNSNKDGWMLQALVGVLFVLDSVSTYLTGDMAHVYLVQNFGNLAALATVPTSAIAEVAINVAVCFLVQLFFARRVHLLNQRRLIMPIIIVLFAAAGVVAGIFIVVDISKSQFVASLASPRMKVEVALTNAFQAMADLTATCAMSYEFYTNRGSIKSTNTLLEKLLAVTVARGGLVTVAQFVTLALYVAQPTTLNWMPAHFTLGKLSHITMILILNSRESLRAKVLNDSMLTDTVMGGRQLSSNFQLRTLDRPEGKTTMGGIQVRQEKITEYDEQYEPVARKQHHQV</sequence>
<organism evidence="3 4">
    <name type="scientific">Mycena rosella</name>
    <name type="common">Pink bonnet</name>
    <name type="synonym">Agaricus rosellus</name>
    <dbReference type="NCBI Taxonomy" id="1033263"/>
    <lineage>
        <taxon>Eukaryota</taxon>
        <taxon>Fungi</taxon>
        <taxon>Dikarya</taxon>
        <taxon>Basidiomycota</taxon>
        <taxon>Agaricomycotina</taxon>
        <taxon>Agaricomycetes</taxon>
        <taxon>Agaricomycetidae</taxon>
        <taxon>Agaricales</taxon>
        <taxon>Marasmiineae</taxon>
        <taxon>Mycenaceae</taxon>
        <taxon>Mycena</taxon>
    </lineage>
</organism>
<dbReference type="PANTHER" id="PTHR40465:SF1">
    <property type="entry name" value="DUF6534 DOMAIN-CONTAINING PROTEIN"/>
    <property type="match status" value="1"/>
</dbReference>
<keyword evidence="1" id="KW-1133">Transmembrane helix</keyword>
<feature type="transmembrane region" description="Helical" evidence="1">
    <location>
        <begin position="20"/>
        <end position="39"/>
    </location>
</feature>
<feature type="transmembrane region" description="Helical" evidence="1">
    <location>
        <begin position="127"/>
        <end position="149"/>
    </location>
</feature>
<evidence type="ECO:0000313" key="4">
    <source>
        <dbReference type="Proteomes" id="UP001221757"/>
    </source>
</evidence>
<feature type="domain" description="DUF6534" evidence="2">
    <location>
        <begin position="177"/>
        <end position="263"/>
    </location>
</feature>
<keyword evidence="1" id="KW-0472">Membrane</keyword>
<feature type="transmembrane region" description="Helical" evidence="1">
    <location>
        <begin position="213"/>
        <end position="233"/>
    </location>
</feature>
<dbReference type="AlphaFoldDB" id="A0AAD7DJX5"/>
<keyword evidence="1" id="KW-0812">Transmembrane</keyword>
<comment type="caution">
    <text evidence="3">The sequence shown here is derived from an EMBL/GenBank/DDBJ whole genome shotgun (WGS) entry which is preliminary data.</text>
</comment>
<accession>A0AAD7DJX5</accession>
<dbReference type="PANTHER" id="PTHR40465">
    <property type="entry name" value="CHROMOSOME 1, WHOLE GENOME SHOTGUN SEQUENCE"/>
    <property type="match status" value="1"/>
</dbReference>
<evidence type="ECO:0000259" key="2">
    <source>
        <dbReference type="Pfam" id="PF20152"/>
    </source>
</evidence>
<evidence type="ECO:0000313" key="3">
    <source>
        <dbReference type="EMBL" id="KAJ7693430.1"/>
    </source>
</evidence>
<feature type="transmembrane region" description="Helical" evidence="1">
    <location>
        <begin position="51"/>
        <end position="71"/>
    </location>
</feature>
<proteinExistence type="predicted"/>
<gene>
    <name evidence="3" type="ORF">B0H17DRAFT_1199936</name>
</gene>
<feature type="transmembrane region" description="Helical" evidence="1">
    <location>
        <begin position="91"/>
        <end position="115"/>
    </location>
</feature>
<name>A0AAD7DJX5_MYCRO</name>
<evidence type="ECO:0000256" key="1">
    <source>
        <dbReference type="SAM" id="Phobius"/>
    </source>
</evidence>
<protein>
    <recommendedName>
        <fullName evidence="2">DUF6534 domain-containing protein</fullName>
    </recommendedName>
</protein>
<dbReference type="EMBL" id="JARKIE010000046">
    <property type="protein sequence ID" value="KAJ7693430.1"/>
    <property type="molecule type" value="Genomic_DNA"/>
</dbReference>
<dbReference type="Pfam" id="PF20152">
    <property type="entry name" value="DUF6534"/>
    <property type="match status" value="1"/>
</dbReference>
<dbReference type="InterPro" id="IPR045339">
    <property type="entry name" value="DUF6534"/>
</dbReference>
<dbReference type="Proteomes" id="UP001221757">
    <property type="component" value="Unassembled WGS sequence"/>
</dbReference>
<keyword evidence="4" id="KW-1185">Reference proteome</keyword>